<dbReference type="InterPro" id="IPR023213">
    <property type="entry name" value="CAT-like_dom_sf"/>
</dbReference>
<evidence type="ECO:0000313" key="1">
    <source>
        <dbReference type="EMBL" id="KAK7420374.1"/>
    </source>
</evidence>
<comment type="caution">
    <text evidence="1">The sequence shown here is derived from an EMBL/GenBank/DDBJ whole genome shotgun (WGS) entry which is preliminary data.</text>
</comment>
<keyword evidence="2" id="KW-1185">Reference proteome</keyword>
<reference evidence="1 2" key="1">
    <citation type="journal article" date="2025" name="Microbiol. Resour. Announc.">
        <title>Draft genome sequences for Neonectria magnoliae and Neonectria punicea, canker pathogens of Liriodendron tulipifera and Acer saccharum in West Virginia.</title>
        <authorList>
            <person name="Petronek H.M."/>
            <person name="Kasson M.T."/>
            <person name="Metheny A.M."/>
            <person name="Stauder C.M."/>
            <person name="Lovett B."/>
            <person name="Lynch S.C."/>
            <person name="Garnas J.R."/>
            <person name="Kasson L.R."/>
            <person name="Stajich J.E."/>
        </authorList>
    </citation>
    <scope>NUCLEOTIDE SEQUENCE [LARGE SCALE GENOMIC DNA]</scope>
    <source>
        <strain evidence="1 2">NRRL 64653</strain>
    </source>
</reference>
<dbReference type="Proteomes" id="UP001498476">
    <property type="component" value="Unassembled WGS sequence"/>
</dbReference>
<name>A0ABR1HH79_9HYPO</name>
<accession>A0ABR1HH79</accession>
<proteinExistence type="predicted"/>
<dbReference type="Gene3D" id="3.30.559.10">
    <property type="entry name" value="Chloramphenicol acetyltransferase-like domain"/>
    <property type="match status" value="2"/>
</dbReference>
<organism evidence="1 2">
    <name type="scientific">Neonectria punicea</name>
    <dbReference type="NCBI Taxonomy" id="979145"/>
    <lineage>
        <taxon>Eukaryota</taxon>
        <taxon>Fungi</taxon>
        <taxon>Dikarya</taxon>
        <taxon>Ascomycota</taxon>
        <taxon>Pezizomycotina</taxon>
        <taxon>Sordariomycetes</taxon>
        <taxon>Hypocreomycetidae</taxon>
        <taxon>Hypocreales</taxon>
        <taxon>Nectriaceae</taxon>
        <taxon>Neonectria</taxon>
    </lineage>
</organism>
<protein>
    <submittedName>
        <fullName evidence="1">Uncharacterized protein</fullName>
    </submittedName>
</protein>
<dbReference type="EMBL" id="JAZAVJ010000030">
    <property type="protein sequence ID" value="KAK7420374.1"/>
    <property type="molecule type" value="Genomic_DNA"/>
</dbReference>
<sequence>MFKLLGLAKETPSIVATDQIIPLHWFEDGFMWKKVIVYTLFVFDDALDPVKLRGALNRLVQRDGYKKLGGRLRKNAQGSVEYHVPAEFNSSRPAVAFSHTHHDVDAADHPTASKIPKPTGLNGPTIVGNPEELSELSRPDGAATFSLDDYLTTDRPTLGLHITTFRDTTCMSLYWPHVAFDAMGKKAIIEGWTLMLQGREDEIATPIGYDTDLLAEFGKHATEPHLLADRRVGNFGMAGYALRNAVGLVGPKEIRMVCIPVVFWEKMVADVRDELAGSAAPGEDPFVTEGDVLVAWWTRVCCSHLGKDSTTTVAAQNSMSLRKVLRDDLISPSDRPFISMALGFPTVLLPAGDILTKPLSWLAMQFRRAINEQGTRAQVESYAALQREFSAAMRMPIFFGDTGMYNLFYSNWQKAALFDYDFGVAAVTSRDGKPLRASYIQCVQDPAFPEGWPISGKDERGNYWISGFRERGLWAKAEEELVAQAHVASFGVVGSEGL</sequence>
<gene>
    <name evidence="1" type="ORF">QQX98_002797</name>
</gene>
<evidence type="ECO:0000313" key="2">
    <source>
        <dbReference type="Proteomes" id="UP001498476"/>
    </source>
</evidence>